<evidence type="ECO:0000313" key="8">
    <source>
        <dbReference type="Proteomes" id="UP000583496"/>
    </source>
</evidence>
<reference evidence="7 8" key="1">
    <citation type="submission" date="2019-09" db="EMBL/GenBank/DDBJ databases">
        <title>Bird 10,000 Genomes (B10K) Project - Family phase.</title>
        <authorList>
            <person name="Zhang G."/>
        </authorList>
    </citation>
    <scope>NUCLEOTIDE SEQUENCE [LARGE SCALE GENOMIC DNA]</scope>
    <source>
        <strain evidence="7">B10K-DU-002-71</strain>
        <tissue evidence="7">Muscle</tissue>
    </source>
</reference>
<dbReference type="AlphaFoldDB" id="A0A7L2SYX6"/>
<keyword evidence="8" id="KW-1185">Reference proteome</keyword>
<dbReference type="SMART" id="SM00353">
    <property type="entry name" value="HLH"/>
    <property type="match status" value="1"/>
</dbReference>
<name>A0A7L2SYX6_POMRU</name>
<dbReference type="InterPro" id="IPR036638">
    <property type="entry name" value="HLH_DNA-bd_sf"/>
</dbReference>
<evidence type="ECO:0000256" key="5">
    <source>
        <dbReference type="SAM" id="MobiDB-lite"/>
    </source>
</evidence>
<dbReference type="InterPro" id="IPR050433">
    <property type="entry name" value="Myc_transcription_factors"/>
</dbReference>
<dbReference type="InterPro" id="IPR003327">
    <property type="entry name" value="Myc-LZ"/>
</dbReference>
<comment type="caution">
    <text evidence="7">The sequence shown here is derived from an EMBL/GenBank/DDBJ whole genome shotgun (WGS) entry which is preliminary data.</text>
</comment>
<dbReference type="PANTHER" id="PTHR45851">
    <property type="entry name" value="MYC PROTO-ONCOGENE"/>
    <property type="match status" value="1"/>
</dbReference>
<dbReference type="PROSITE" id="PS50888">
    <property type="entry name" value="BHLH"/>
    <property type="match status" value="1"/>
</dbReference>
<dbReference type="InterPro" id="IPR002418">
    <property type="entry name" value="Tscrpt_reg_Myc"/>
</dbReference>
<evidence type="ECO:0000256" key="2">
    <source>
        <dbReference type="ARBA" id="ARBA00023125"/>
    </source>
</evidence>
<dbReference type="PRINTS" id="PR00044">
    <property type="entry name" value="LEUZIPPRMYC"/>
</dbReference>
<dbReference type="Proteomes" id="UP000583496">
    <property type="component" value="Unassembled WGS sequence"/>
</dbReference>
<keyword evidence="4" id="KW-0175">Coiled coil</keyword>
<feature type="region of interest" description="Disordered" evidence="5">
    <location>
        <begin position="310"/>
        <end position="330"/>
    </location>
</feature>
<dbReference type="Gene3D" id="4.10.280.10">
    <property type="entry name" value="Helix-loop-helix DNA-binding domain"/>
    <property type="match status" value="1"/>
</dbReference>
<proteinExistence type="predicted"/>
<keyword evidence="3" id="KW-0010">Activator</keyword>
<evidence type="ECO:0000256" key="1">
    <source>
        <dbReference type="ARBA" id="ARBA00022553"/>
    </source>
</evidence>
<dbReference type="OrthoDB" id="5964374at2759"/>
<dbReference type="Pfam" id="PF01056">
    <property type="entry name" value="Myc_N"/>
    <property type="match status" value="2"/>
</dbReference>
<dbReference type="GO" id="GO:0003677">
    <property type="term" value="F:DNA binding"/>
    <property type="evidence" value="ECO:0007669"/>
    <property type="project" value="UniProtKB-KW"/>
</dbReference>
<gene>
    <name evidence="7" type="primary">Myc</name>
    <name evidence="7" type="ORF">POSRUF_R12159</name>
</gene>
<dbReference type="GO" id="GO:0046983">
    <property type="term" value="F:protein dimerization activity"/>
    <property type="evidence" value="ECO:0007669"/>
    <property type="project" value="InterPro"/>
</dbReference>
<dbReference type="PIRSF" id="PIRSF001705">
    <property type="entry name" value="Myc_protein"/>
    <property type="match status" value="1"/>
</dbReference>
<dbReference type="SUPFAM" id="SSF47459">
    <property type="entry name" value="HLH, helix-loop-helix DNA-binding domain"/>
    <property type="match status" value="1"/>
</dbReference>
<feature type="domain" description="BHLH" evidence="6">
    <location>
        <begin position="325"/>
        <end position="377"/>
    </location>
</feature>
<organism evidence="7 8">
    <name type="scientific">Pomatostomus ruficeps</name>
    <name type="common">Chestnut-crowned babbler</name>
    <dbReference type="NCBI Taxonomy" id="9176"/>
    <lineage>
        <taxon>Eukaryota</taxon>
        <taxon>Metazoa</taxon>
        <taxon>Chordata</taxon>
        <taxon>Craniata</taxon>
        <taxon>Vertebrata</taxon>
        <taxon>Euteleostomi</taxon>
        <taxon>Archelosauria</taxon>
        <taxon>Archosauria</taxon>
        <taxon>Dinosauria</taxon>
        <taxon>Saurischia</taxon>
        <taxon>Theropoda</taxon>
        <taxon>Coelurosauria</taxon>
        <taxon>Aves</taxon>
        <taxon>Neognathae</taxon>
        <taxon>Neoaves</taxon>
        <taxon>Telluraves</taxon>
        <taxon>Australaves</taxon>
        <taxon>Passeriformes</taxon>
        <taxon>Sylvioidea</taxon>
        <taxon>Timaliidae</taxon>
        <taxon>Pomatostomus</taxon>
    </lineage>
</organism>
<feature type="non-terminal residue" evidence="7">
    <location>
        <position position="410"/>
    </location>
</feature>
<protein>
    <submittedName>
        <fullName evidence="7">MYC protein</fullName>
    </submittedName>
</protein>
<dbReference type="Pfam" id="PF00010">
    <property type="entry name" value="HLH"/>
    <property type="match status" value="1"/>
</dbReference>
<dbReference type="InterPro" id="IPR012682">
    <property type="entry name" value="Tscrpt_reg_Myc_N"/>
</dbReference>
<dbReference type="CDD" id="cd11458">
    <property type="entry name" value="bHLHzip_c-Myc"/>
    <property type="match status" value="1"/>
</dbReference>
<evidence type="ECO:0000313" key="7">
    <source>
        <dbReference type="EMBL" id="NXS26248.1"/>
    </source>
</evidence>
<evidence type="ECO:0000259" key="6">
    <source>
        <dbReference type="PROSITE" id="PS50888"/>
    </source>
</evidence>
<feature type="non-terminal residue" evidence="7">
    <location>
        <position position="1"/>
    </location>
</feature>
<dbReference type="EMBL" id="VYZT01002640">
    <property type="protein sequence ID" value="NXS26248.1"/>
    <property type="molecule type" value="Genomic_DNA"/>
</dbReference>
<keyword evidence="1" id="KW-0597">Phosphoprotein</keyword>
<dbReference type="GO" id="GO:0003700">
    <property type="term" value="F:DNA-binding transcription factor activity"/>
    <property type="evidence" value="ECO:0007669"/>
    <property type="project" value="InterPro"/>
</dbReference>
<evidence type="ECO:0000256" key="4">
    <source>
        <dbReference type="SAM" id="Coils"/>
    </source>
</evidence>
<evidence type="ECO:0000256" key="3">
    <source>
        <dbReference type="ARBA" id="ARBA00023159"/>
    </source>
</evidence>
<feature type="coiled-coil region" evidence="4">
    <location>
        <begin position="381"/>
        <end position="408"/>
    </location>
</feature>
<keyword evidence="2" id="KW-0238">DNA-binding</keyword>
<dbReference type="FunFam" id="4.10.280.10:FF:000019">
    <property type="entry name" value="Myc proto-oncogene protein"/>
    <property type="match status" value="1"/>
</dbReference>
<dbReference type="Pfam" id="PF02344">
    <property type="entry name" value="Myc-LZ"/>
    <property type="match status" value="1"/>
</dbReference>
<dbReference type="InterPro" id="IPR011598">
    <property type="entry name" value="bHLH_dom"/>
</dbReference>
<sequence length="410" mass="46877">MPLSAGFSSKNYDYDYDSVQPYFYFEEEEENFYLAAQQRGSELQPPAPSEDIWKKFELLPTPPLSPSRRSSLAAASCFPSTADQLLEIVTELLGGDMVNQSFICDPDDETVKSIIIQDCMWSGFSAAAKLEKVVSEKLASYQAARREGCPAARPGAPPSPRDISFLKERLLGKAVSSTVEWIEEGFVIGFVIVPLIVVFSYTYSSLENLYIQVMNFFIFFFMAEEEQEEDEEIDVVTLTEANEYESSTDFSTDTSEEHSKPHHSPLVLKRCHVNIHQHNYAAPPSTKVEYPAAKRLRLDSGRVLKQISNNRKCSSPRTSDSEENDKRRTHNVLERQRRNELKLSFFALRDEIPEVANNEKAPKVVILKKATEYILSIQSDEHRLIAEKEQLRRRREQLKHKLEQLRNCCA</sequence>
<accession>A0A7L2SYX6</accession>